<evidence type="ECO:0000313" key="2">
    <source>
        <dbReference type="Proteomes" id="UP001501000"/>
    </source>
</evidence>
<keyword evidence="2" id="KW-1185">Reference proteome</keyword>
<comment type="caution">
    <text evidence="1">The sequence shown here is derived from an EMBL/GenBank/DDBJ whole genome shotgun (WGS) entry which is preliminary data.</text>
</comment>
<evidence type="ECO:0008006" key="3">
    <source>
        <dbReference type="Google" id="ProtNLM"/>
    </source>
</evidence>
<dbReference type="RefSeq" id="WP_345279756.1">
    <property type="nucleotide sequence ID" value="NZ_BAABAJ010000003.1"/>
</dbReference>
<accession>A0ABP7LRC4</accession>
<dbReference type="InterPro" id="IPR011008">
    <property type="entry name" value="Dimeric_a/b-barrel"/>
</dbReference>
<reference evidence="2" key="1">
    <citation type="journal article" date="2019" name="Int. J. Syst. Evol. Microbiol.">
        <title>The Global Catalogue of Microorganisms (GCM) 10K type strain sequencing project: providing services to taxonomists for standard genome sequencing and annotation.</title>
        <authorList>
            <consortium name="The Broad Institute Genomics Platform"/>
            <consortium name="The Broad Institute Genome Sequencing Center for Infectious Disease"/>
            <person name="Wu L."/>
            <person name="Ma J."/>
        </authorList>
    </citation>
    <scope>NUCLEOTIDE SEQUENCE [LARGE SCALE GENOMIC DNA]</scope>
    <source>
        <strain evidence="2">JCM 16956</strain>
    </source>
</reference>
<proteinExistence type="predicted"/>
<organism evidence="1 2">
    <name type="scientific">Streptomyces gulbargensis</name>
    <dbReference type="NCBI Taxonomy" id="364901"/>
    <lineage>
        <taxon>Bacteria</taxon>
        <taxon>Bacillati</taxon>
        <taxon>Actinomycetota</taxon>
        <taxon>Actinomycetes</taxon>
        <taxon>Kitasatosporales</taxon>
        <taxon>Streptomycetaceae</taxon>
        <taxon>Streptomyces</taxon>
    </lineage>
</organism>
<dbReference type="Proteomes" id="UP001501000">
    <property type="component" value="Unassembled WGS sequence"/>
</dbReference>
<dbReference type="Gene3D" id="3.30.70.100">
    <property type="match status" value="1"/>
</dbReference>
<name>A0ABP7LRC4_9ACTN</name>
<evidence type="ECO:0000313" key="1">
    <source>
        <dbReference type="EMBL" id="GAA3905923.1"/>
    </source>
</evidence>
<dbReference type="EMBL" id="BAABAJ010000003">
    <property type="protein sequence ID" value="GAA3905923.1"/>
    <property type="molecule type" value="Genomic_DNA"/>
</dbReference>
<gene>
    <name evidence="1" type="ORF">GCM10022244_15060</name>
</gene>
<dbReference type="SUPFAM" id="SSF54909">
    <property type="entry name" value="Dimeric alpha+beta barrel"/>
    <property type="match status" value="1"/>
</dbReference>
<protein>
    <recommendedName>
        <fullName evidence="3">Antibiotic biosynthesis monooxygenase</fullName>
    </recommendedName>
</protein>
<sequence length="220" mass="23158">MNLVDTGLRAEARPDLARPDAGLVLASLWHTAGPEQQRRVMSGVMDAWEGTRLPAAYLARHCLEGSDGRTVLNVAQWTSSGAHRAFAADPGNQRTLGGAIRALYTADPPGRHIPWRVVRRREGTAGFLTVRWYDTGDAGAGRSLADELAARPAGAGSPAPVVEHFSVAEDGRRLLVLAGFTDEPGGAGLWFRPFRGLVRAAGRGAPGGSPAAPPGQEGRA</sequence>